<dbReference type="OrthoDB" id="8611351at2759"/>
<feature type="transmembrane region" description="Helical" evidence="1">
    <location>
        <begin position="209"/>
        <end position="230"/>
    </location>
</feature>
<keyword evidence="1" id="KW-0472">Membrane</keyword>
<accession>A0A6L2PXS6</accession>
<dbReference type="Pfam" id="PF08357">
    <property type="entry name" value="SEFIR"/>
    <property type="match status" value="1"/>
</dbReference>
<dbReference type="InParanoid" id="A0A6L2PXS6"/>
<comment type="caution">
    <text evidence="3">The sequence shown here is derived from an EMBL/GenBank/DDBJ whole genome shotgun (WGS) entry which is preliminary data.</text>
</comment>
<dbReference type="AlphaFoldDB" id="A0A6L2PXS6"/>
<protein>
    <recommendedName>
        <fullName evidence="2">SEFIR domain-containing protein</fullName>
    </recommendedName>
</protein>
<reference evidence="4" key="1">
    <citation type="submission" date="2020-01" db="EMBL/GenBank/DDBJ databases">
        <title>Draft genome sequence of the Termite Coptotermes fromosanus.</title>
        <authorList>
            <person name="Itakura S."/>
            <person name="Yosikawa Y."/>
            <person name="Umezawa K."/>
        </authorList>
    </citation>
    <scope>NUCLEOTIDE SEQUENCE [LARGE SCALE GENOMIC DNA]</scope>
</reference>
<name>A0A6L2PXS6_COPFO</name>
<evidence type="ECO:0000313" key="3">
    <source>
        <dbReference type="EMBL" id="GFG37443.1"/>
    </source>
</evidence>
<proteinExistence type="predicted"/>
<dbReference type="InterPro" id="IPR013568">
    <property type="entry name" value="SEFIR_dom"/>
</dbReference>
<evidence type="ECO:0000313" key="4">
    <source>
        <dbReference type="Proteomes" id="UP000502823"/>
    </source>
</evidence>
<evidence type="ECO:0000259" key="2">
    <source>
        <dbReference type="Pfam" id="PF08357"/>
    </source>
</evidence>
<feature type="domain" description="SEFIR" evidence="2">
    <location>
        <begin position="255"/>
        <end position="406"/>
    </location>
</feature>
<dbReference type="EMBL" id="BLKM01000700">
    <property type="protein sequence ID" value="GFG37443.1"/>
    <property type="molecule type" value="Genomic_DNA"/>
</dbReference>
<keyword evidence="4" id="KW-1185">Reference proteome</keyword>
<gene>
    <name evidence="3" type="ORF">Cfor_07170</name>
</gene>
<evidence type="ECO:0000256" key="1">
    <source>
        <dbReference type="SAM" id="Phobius"/>
    </source>
</evidence>
<dbReference type="Proteomes" id="UP000502823">
    <property type="component" value="Unassembled WGS sequence"/>
</dbReference>
<keyword evidence="1" id="KW-0812">Transmembrane</keyword>
<dbReference type="Gene3D" id="3.40.50.11530">
    <property type="match status" value="1"/>
</dbReference>
<keyword evidence="1" id="KW-1133">Transmembrane helix</keyword>
<organism evidence="3 4">
    <name type="scientific">Coptotermes formosanus</name>
    <name type="common">Formosan subterranean termite</name>
    <dbReference type="NCBI Taxonomy" id="36987"/>
    <lineage>
        <taxon>Eukaryota</taxon>
        <taxon>Metazoa</taxon>
        <taxon>Ecdysozoa</taxon>
        <taxon>Arthropoda</taxon>
        <taxon>Hexapoda</taxon>
        <taxon>Insecta</taxon>
        <taxon>Pterygota</taxon>
        <taxon>Neoptera</taxon>
        <taxon>Polyneoptera</taxon>
        <taxon>Dictyoptera</taxon>
        <taxon>Blattodea</taxon>
        <taxon>Blattoidea</taxon>
        <taxon>Termitoidae</taxon>
        <taxon>Rhinotermitidae</taxon>
        <taxon>Coptotermes</taxon>
    </lineage>
</organism>
<sequence length="454" mass="52964">MLCVEIFLALELQGQPALPIQASVTQSVTLKHVYQGCYRLGYIYKVDNKATQNLMIQYLKTAYKKEENPCDNTYITPNIIKRNTMEILMANFSKFDRIEAIVTKPEGDFTCDEKTDLRRFMWVMSHDSNGTFMCKRNGKKENEEISCKKYNHNIECTLHNIASGNYCYYVTMSHVYCNPVNSKRGLHQKFTIPEDPPPAKAQEQTADTYIILTVIFSCLVTACVIVIITIRKRKSASLLELYFNVEEYPLPQIQKILLLYARDCEQFMKMMITFRDLLADMTKCKVYDCFDSGLGEEVGQSKVDWMRSHVSSDDFKIVVVESSVAVIHHQALLHYTKVSYREPTWLDELFIYGLKELTDDLQGKVYQRVFVIRFDGFTEENDFLKYLVPYKRYILPRHLGMLLDDLSLRSNLRAVPCFDDINDGDLQKFDQDLKRLVNYKKLDPDYLDELILRE</sequence>